<comment type="caution">
    <text evidence="1">The sequence shown here is derived from an EMBL/GenBank/DDBJ whole genome shotgun (WGS) entry which is preliminary data.</text>
</comment>
<dbReference type="EMBL" id="BJZT01000025">
    <property type="protein sequence ID" value="GEO99936.1"/>
    <property type="molecule type" value="Genomic_DNA"/>
</dbReference>
<dbReference type="Proteomes" id="UP000321258">
    <property type="component" value="Unassembled WGS sequence"/>
</dbReference>
<keyword evidence="2" id="KW-1185">Reference proteome</keyword>
<name>A0A512IQE1_9HYPH</name>
<gene>
    <name evidence="1" type="ORF">MHA02_23240</name>
</gene>
<protein>
    <submittedName>
        <fullName evidence="1">Uncharacterized protein</fullName>
    </submittedName>
</protein>
<reference evidence="1 2" key="1">
    <citation type="submission" date="2019-07" db="EMBL/GenBank/DDBJ databases">
        <title>Whole genome shotgun sequence of Methylobacterium haplocladii NBRC 107714.</title>
        <authorList>
            <person name="Hosoyama A."/>
            <person name="Uohara A."/>
            <person name="Ohji S."/>
            <person name="Ichikawa N."/>
        </authorList>
    </citation>
    <scope>NUCLEOTIDE SEQUENCE [LARGE SCALE GENOMIC DNA]</scope>
    <source>
        <strain evidence="1 2">NBRC 107714</strain>
    </source>
</reference>
<dbReference type="AlphaFoldDB" id="A0A512IQE1"/>
<organism evidence="1 2">
    <name type="scientific">Methylobacterium haplocladii</name>
    <dbReference type="NCBI Taxonomy" id="1176176"/>
    <lineage>
        <taxon>Bacteria</taxon>
        <taxon>Pseudomonadati</taxon>
        <taxon>Pseudomonadota</taxon>
        <taxon>Alphaproteobacteria</taxon>
        <taxon>Hyphomicrobiales</taxon>
        <taxon>Methylobacteriaceae</taxon>
        <taxon>Methylobacterium</taxon>
    </lineage>
</organism>
<proteinExistence type="predicted"/>
<sequence>MGKVGDDGLDGDSVPVSIVRPPLPPPRLYFLFVLGNPSGYLIHQGA</sequence>
<evidence type="ECO:0000313" key="2">
    <source>
        <dbReference type="Proteomes" id="UP000321258"/>
    </source>
</evidence>
<accession>A0A512IQE1</accession>
<evidence type="ECO:0000313" key="1">
    <source>
        <dbReference type="EMBL" id="GEO99936.1"/>
    </source>
</evidence>